<feature type="region of interest" description="Disordered" evidence="2">
    <location>
        <begin position="223"/>
        <end position="277"/>
    </location>
</feature>
<evidence type="ECO:0000256" key="1">
    <source>
        <dbReference type="SAM" id="Coils"/>
    </source>
</evidence>
<evidence type="ECO:0000313" key="3">
    <source>
        <dbReference type="EMBL" id="CAE0545079.1"/>
    </source>
</evidence>
<name>A0A7S3S6Z5_EMIHU</name>
<feature type="region of interest" description="Disordered" evidence="2">
    <location>
        <begin position="442"/>
        <end position="473"/>
    </location>
</feature>
<keyword evidence="1" id="KW-0175">Coiled coil</keyword>
<gene>
    <name evidence="3" type="ORF">EHUX00137_LOCUS14705</name>
</gene>
<dbReference type="PANTHER" id="PTHR23159">
    <property type="entry name" value="CENTROSOMAL PROTEIN 2"/>
    <property type="match status" value="1"/>
</dbReference>
<protein>
    <submittedName>
        <fullName evidence="3">Uncharacterized protein</fullName>
    </submittedName>
</protein>
<feature type="compositionally biased region" description="Basic and acidic residues" evidence="2">
    <location>
        <begin position="223"/>
        <end position="255"/>
    </location>
</feature>
<dbReference type="AlphaFoldDB" id="A0A7S3S6Z5"/>
<accession>A0A7S3S6Z5</accession>
<dbReference type="PANTHER" id="PTHR23159:SF31">
    <property type="entry name" value="CENTROSOME-ASSOCIATED PROTEIN CEP250 ISOFORM X1"/>
    <property type="match status" value="1"/>
</dbReference>
<feature type="compositionally biased region" description="Polar residues" evidence="2">
    <location>
        <begin position="377"/>
        <end position="392"/>
    </location>
</feature>
<feature type="coiled-coil region" evidence="1">
    <location>
        <begin position="48"/>
        <end position="121"/>
    </location>
</feature>
<feature type="region of interest" description="Disordered" evidence="2">
    <location>
        <begin position="691"/>
        <end position="716"/>
    </location>
</feature>
<evidence type="ECO:0000256" key="2">
    <source>
        <dbReference type="SAM" id="MobiDB-lite"/>
    </source>
</evidence>
<organism evidence="3">
    <name type="scientific">Emiliania huxleyi</name>
    <name type="common">Coccolithophore</name>
    <name type="synonym">Pontosphaera huxleyi</name>
    <dbReference type="NCBI Taxonomy" id="2903"/>
    <lineage>
        <taxon>Eukaryota</taxon>
        <taxon>Haptista</taxon>
        <taxon>Haptophyta</taxon>
        <taxon>Prymnesiophyceae</taxon>
        <taxon>Isochrysidales</taxon>
        <taxon>Noelaerhabdaceae</taxon>
        <taxon>Emiliania</taxon>
    </lineage>
</organism>
<feature type="region of interest" description="Disordered" evidence="2">
    <location>
        <begin position="365"/>
        <end position="393"/>
    </location>
</feature>
<reference evidence="3" key="1">
    <citation type="submission" date="2021-01" db="EMBL/GenBank/DDBJ databases">
        <authorList>
            <person name="Corre E."/>
            <person name="Pelletier E."/>
            <person name="Niang G."/>
            <person name="Scheremetjew M."/>
            <person name="Finn R."/>
            <person name="Kale V."/>
            <person name="Holt S."/>
            <person name="Cochrane G."/>
            <person name="Meng A."/>
            <person name="Brown T."/>
            <person name="Cohen L."/>
        </authorList>
    </citation>
    <scope>NUCLEOTIDE SEQUENCE</scope>
    <source>
        <strain evidence="3">379</strain>
    </source>
</reference>
<proteinExistence type="predicted"/>
<sequence>MKAESSMLDQPATGLSEPTQAYCVALLSQEKSLGELQRHLHKTEALFRESVQRKNQQLDLLLAEVRRLSANAAGREAKASEHFESSLDAQRIELGRLRQQLATRETEVDALAAQVQQLRADLAEERTWREAAVERLESTAADRATLDAQRSELSARRIEFSELRAQLADARCATSRLEAASRETESKLFAREAELERLRASEHDRALHETTQAEIEELRARLDGSEAARATERDSIHARLSDARTELEAEAESMRAESAAAKARASEAEADAEAEARERARLEADMGEAANMVVALQAQVKAHAQARESLAASADSAAAERSQLAIERDAALLERDGLVAERDSLEVELERARSLLATRRLTSLDAPASPVGEPSHQLVNQGSAPPSPTVVSRSAPVPALLSARPTPLPVTVTTPPLVPAESDPPSPLQTLTSVLAVEASVQQPESGGEALSSVEAMQAADGSGDGGAAAVSGASGEPAVVRLSLRGEPVVSYVLTIDAIVDSPRTTLQYVWRRAGEQRRLEGPSYLVTAPDIGCEISVLVTPVGSNGALGAPQQAATAGAVCVAPEVPHTLREWVQRGERRFDGLFDATDRERSLLLTGDKIKVRENRNKVEKTVMKESHALARLEYGTDELTFMLVLPSVKRASPLTLRAKSAFQRDLIYLALKAFSSPDSIAALPTAATSLKPATALELNTPEPSGARSPASSVTSEQADMSDAVRRVQLATKFKNRTLGSFARRKSKE</sequence>
<dbReference type="EMBL" id="HBIR01019414">
    <property type="protein sequence ID" value="CAE0545079.1"/>
    <property type="molecule type" value="Transcribed_RNA"/>
</dbReference>
<feature type="compositionally biased region" description="Polar residues" evidence="2">
    <location>
        <begin position="703"/>
        <end position="712"/>
    </location>
</feature>